<dbReference type="Proteomes" id="UP000308724">
    <property type="component" value="Unassembled WGS sequence"/>
</dbReference>
<dbReference type="InterPro" id="IPR017853">
    <property type="entry name" value="GH"/>
</dbReference>
<evidence type="ECO:0000313" key="2">
    <source>
        <dbReference type="Proteomes" id="UP000308724"/>
    </source>
</evidence>
<comment type="caution">
    <text evidence="1">The sequence shown here is derived from an EMBL/GenBank/DDBJ whole genome shotgun (WGS) entry which is preliminary data.</text>
</comment>
<accession>A0A4T0BL89</accession>
<dbReference type="EMBL" id="QZBZ01000222">
    <property type="protein sequence ID" value="TIA32804.1"/>
    <property type="molecule type" value="Genomic_DNA"/>
</dbReference>
<gene>
    <name evidence="1" type="ORF">D6C78_07991</name>
</gene>
<name>A0A4T0BL89_AURPU</name>
<evidence type="ECO:0000313" key="1">
    <source>
        <dbReference type="EMBL" id="TIA32804.1"/>
    </source>
</evidence>
<dbReference type="SUPFAM" id="SSF51445">
    <property type="entry name" value="(Trans)glycosidases"/>
    <property type="match status" value="1"/>
</dbReference>
<reference evidence="1 2" key="1">
    <citation type="submission" date="2018-10" db="EMBL/GenBank/DDBJ databases">
        <title>Fifty Aureobasidium pullulans genomes reveal a recombining polyextremotolerant generalist.</title>
        <authorList>
            <person name="Gostincar C."/>
            <person name="Turk M."/>
            <person name="Zajc J."/>
            <person name="Gunde-Cimerman N."/>
        </authorList>
    </citation>
    <scope>NUCLEOTIDE SEQUENCE [LARGE SCALE GENOMIC DNA]</scope>
    <source>
        <strain evidence="1 2">EXF-1645</strain>
    </source>
</reference>
<dbReference type="Gene3D" id="3.20.20.80">
    <property type="entry name" value="Glycosidases"/>
    <property type="match status" value="1"/>
</dbReference>
<dbReference type="AlphaFoldDB" id="A0A4T0BL89"/>
<sequence length="201" mass="22445">MPHSAVHKCYKQTLGVTGKVTLKFAINLAVPRDLTKSSDLAAASRYQDFILGIMANPLFLGKQCPSEVLATPNLNFTALTADQISYSPLGYVWNTFKPSGILIAEFGFNPFMESEKKPVEQLYDLERSLYHEGFLKETLKSMHLDGVNVIGGILSTTTSSILLKSVWSLDGQQDQWQVLEALQEEFFDLVDFFHKYGDVAV</sequence>
<protein>
    <submittedName>
        <fullName evidence="1">Uncharacterized protein</fullName>
    </submittedName>
</protein>
<proteinExistence type="predicted"/>
<organism evidence="1 2">
    <name type="scientific">Aureobasidium pullulans</name>
    <name type="common">Black yeast</name>
    <name type="synonym">Pullularia pullulans</name>
    <dbReference type="NCBI Taxonomy" id="5580"/>
    <lineage>
        <taxon>Eukaryota</taxon>
        <taxon>Fungi</taxon>
        <taxon>Dikarya</taxon>
        <taxon>Ascomycota</taxon>
        <taxon>Pezizomycotina</taxon>
        <taxon>Dothideomycetes</taxon>
        <taxon>Dothideomycetidae</taxon>
        <taxon>Dothideales</taxon>
        <taxon>Saccotheciaceae</taxon>
        <taxon>Aureobasidium</taxon>
    </lineage>
</organism>